<gene>
    <name evidence="2" type="ORF">CY34DRAFT_109299</name>
</gene>
<dbReference type="OrthoDB" id="2684212at2759"/>
<protein>
    <submittedName>
        <fullName evidence="2">Uncharacterized protein</fullName>
    </submittedName>
</protein>
<dbReference type="Proteomes" id="UP000054485">
    <property type="component" value="Unassembled WGS sequence"/>
</dbReference>
<dbReference type="InParanoid" id="A0A0D0A622"/>
<proteinExistence type="predicted"/>
<organism evidence="2 3">
    <name type="scientific">Suillus luteus UH-Slu-Lm8-n1</name>
    <dbReference type="NCBI Taxonomy" id="930992"/>
    <lineage>
        <taxon>Eukaryota</taxon>
        <taxon>Fungi</taxon>
        <taxon>Dikarya</taxon>
        <taxon>Basidiomycota</taxon>
        <taxon>Agaricomycotina</taxon>
        <taxon>Agaricomycetes</taxon>
        <taxon>Agaricomycetidae</taxon>
        <taxon>Boletales</taxon>
        <taxon>Suillineae</taxon>
        <taxon>Suillaceae</taxon>
        <taxon>Suillus</taxon>
    </lineage>
</organism>
<keyword evidence="3" id="KW-1185">Reference proteome</keyword>
<evidence type="ECO:0000313" key="3">
    <source>
        <dbReference type="Proteomes" id="UP000054485"/>
    </source>
</evidence>
<dbReference type="HOGENOM" id="CLU_1046539_0_0_1"/>
<feature type="compositionally biased region" description="Pro residues" evidence="1">
    <location>
        <begin position="28"/>
        <end position="39"/>
    </location>
</feature>
<accession>A0A0D0A622</accession>
<evidence type="ECO:0000256" key="1">
    <source>
        <dbReference type="SAM" id="MobiDB-lite"/>
    </source>
</evidence>
<feature type="region of interest" description="Disordered" evidence="1">
    <location>
        <begin position="17"/>
        <end position="55"/>
    </location>
</feature>
<dbReference type="AlphaFoldDB" id="A0A0D0A622"/>
<reference evidence="3" key="2">
    <citation type="submission" date="2015-01" db="EMBL/GenBank/DDBJ databases">
        <title>Evolutionary Origins and Diversification of the Mycorrhizal Mutualists.</title>
        <authorList>
            <consortium name="DOE Joint Genome Institute"/>
            <consortium name="Mycorrhizal Genomics Consortium"/>
            <person name="Kohler A."/>
            <person name="Kuo A."/>
            <person name="Nagy L.G."/>
            <person name="Floudas D."/>
            <person name="Copeland A."/>
            <person name="Barry K.W."/>
            <person name="Cichocki N."/>
            <person name="Veneault-Fourrey C."/>
            <person name="LaButti K."/>
            <person name="Lindquist E.A."/>
            <person name="Lipzen A."/>
            <person name="Lundell T."/>
            <person name="Morin E."/>
            <person name="Murat C."/>
            <person name="Riley R."/>
            <person name="Ohm R."/>
            <person name="Sun H."/>
            <person name="Tunlid A."/>
            <person name="Henrissat B."/>
            <person name="Grigoriev I.V."/>
            <person name="Hibbett D.S."/>
            <person name="Martin F."/>
        </authorList>
    </citation>
    <scope>NUCLEOTIDE SEQUENCE [LARGE SCALE GENOMIC DNA]</scope>
    <source>
        <strain evidence="3">UH-Slu-Lm8-n1</strain>
    </source>
</reference>
<name>A0A0D0A622_9AGAM</name>
<dbReference type="EMBL" id="KN835482">
    <property type="protein sequence ID" value="KIK36996.1"/>
    <property type="molecule type" value="Genomic_DNA"/>
</dbReference>
<sequence length="266" mass="28840">MTPQKFGNLLLVDISQTVFHDDDHDSTPLPPPPPPPSPTGGPSTDSDPDTPPIVLPAVLSQPSTDLDRLRHKCGSELESPPASTLSPATAWATIPTKEKVSSVSCHISMSRTQNGCYGDAVPVQPLIQCQDENVITACLDEALENKRAPAIVMRPTKAIINVNTWRAQAEPTCIPASHGITCGTCNLKRTIECIATGRRDTDSDKENVSLDCHGSFTPAIQVVTGKCICREKTGTEWQTVLDVIKYGEEQRSRQENVAAILMEKQY</sequence>
<reference evidence="2 3" key="1">
    <citation type="submission" date="2014-04" db="EMBL/GenBank/DDBJ databases">
        <authorList>
            <consortium name="DOE Joint Genome Institute"/>
            <person name="Kuo A."/>
            <person name="Ruytinx J."/>
            <person name="Rineau F."/>
            <person name="Colpaert J."/>
            <person name="Kohler A."/>
            <person name="Nagy L.G."/>
            <person name="Floudas D."/>
            <person name="Copeland A."/>
            <person name="Barry K.W."/>
            <person name="Cichocki N."/>
            <person name="Veneault-Fourrey C."/>
            <person name="LaButti K."/>
            <person name="Lindquist E.A."/>
            <person name="Lipzen A."/>
            <person name="Lundell T."/>
            <person name="Morin E."/>
            <person name="Murat C."/>
            <person name="Sun H."/>
            <person name="Tunlid A."/>
            <person name="Henrissat B."/>
            <person name="Grigoriev I.V."/>
            <person name="Hibbett D.S."/>
            <person name="Martin F."/>
            <person name="Nordberg H.P."/>
            <person name="Cantor M.N."/>
            <person name="Hua S.X."/>
        </authorList>
    </citation>
    <scope>NUCLEOTIDE SEQUENCE [LARGE SCALE GENOMIC DNA]</scope>
    <source>
        <strain evidence="2 3">UH-Slu-Lm8-n1</strain>
    </source>
</reference>
<evidence type="ECO:0000313" key="2">
    <source>
        <dbReference type="EMBL" id="KIK36996.1"/>
    </source>
</evidence>